<keyword evidence="2" id="KW-1185">Reference proteome</keyword>
<reference evidence="1 2" key="1">
    <citation type="submission" date="2023-08" db="EMBL/GenBank/DDBJ databases">
        <title>Black Yeasts Isolated from many extreme environments.</title>
        <authorList>
            <person name="Coleine C."/>
            <person name="Stajich J.E."/>
            <person name="Selbmann L."/>
        </authorList>
    </citation>
    <scope>NUCLEOTIDE SEQUENCE [LARGE SCALE GENOMIC DNA]</scope>
    <source>
        <strain evidence="1 2">CCFEE 5910</strain>
    </source>
</reference>
<gene>
    <name evidence="1" type="ORF">LTR05_006904</name>
</gene>
<evidence type="ECO:0000313" key="1">
    <source>
        <dbReference type="EMBL" id="KAK5083022.1"/>
    </source>
</evidence>
<organism evidence="1 2">
    <name type="scientific">Lithohypha guttulata</name>
    <dbReference type="NCBI Taxonomy" id="1690604"/>
    <lineage>
        <taxon>Eukaryota</taxon>
        <taxon>Fungi</taxon>
        <taxon>Dikarya</taxon>
        <taxon>Ascomycota</taxon>
        <taxon>Pezizomycotina</taxon>
        <taxon>Eurotiomycetes</taxon>
        <taxon>Chaetothyriomycetidae</taxon>
        <taxon>Chaetothyriales</taxon>
        <taxon>Trichomeriaceae</taxon>
        <taxon>Lithohypha</taxon>
    </lineage>
</organism>
<dbReference type="AlphaFoldDB" id="A0AAN7SW01"/>
<protein>
    <submittedName>
        <fullName evidence="1">Uncharacterized protein</fullName>
    </submittedName>
</protein>
<dbReference type="EMBL" id="JAVRRJ010000007">
    <property type="protein sequence ID" value="KAK5083022.1"/>
    <property type="molecule type" value="Genomic_DNA"/>
</dbReference>
<proteinExistence type="predicted"/>
<dbReference type="Proteomes" id="UP001309876">
    <property type="component" value="Unassembled WGS sequence"/>
</dbReference>
<comment type="caution">
    <text evidence="1">The sequence shown here is derived from an EMBL/GenBank/DDBJ whole genome shotgun (WGS) entry which is preliminary data.</text>
</comment>
<evidence type="ECO:0000313" key="2">
    <source>
        <dbReference type="Proteomes" id="UP001309876"/>
    </source>
</evidence>
<accession>A0AAN7SW01</accession>
<sequence>MPPDVIRNAEIVTDLISAAERPLPHSGTASNRSSRTREIYPSLLEFRHLAVYIESCEPENVASFFRTTRDFVANRNVSIRNIDVNSRYVHRVSDALQWSSYWRYLARLTTGSTTVIDMVAFAKTFFRVVTDHSGIKHNDPRYRSPCWLVELVDANMPPPAKRYNANDLSDLLWPSIRAGNKTEFCRLARIVLEKLVEVTQRQTEEAVQDNINFAKFIPDSVERIVELRVKQKEAEESISSFFRDVIGDRGLPQVVEEEPLDGGDEVGK</sequence>
<name>A0AAN7SW01_9EURO</name>